<evidence type="ECO:0000313" key="2">
    <source>
        <dbReference type="EMBL" id="CAD8360580.1"/>
    </source>
</evidence>
<feature type="chain" id="PRO_5030756908" description="Galectin" evidence="1">
    <location>
        <begin position="26"/>
        <end position="230"/>
    </location>
</feature>
<keyword evidence="1" id="KW-0732">Signal</keyword>
<gene>
    <name evidence="2" type="ORF">MPOL1434_LOCUS1011</name>
</gene>
<accession>A0A7S0ADF3</accession>
<evidence type="ECO:0000256" key="1">
    <source>
        <dbReference type="SAM" id="SignalP"/>
    </source>
</evidence>
<dbReference type="EMBL" id="HBEJ01001742">
    <property type="protein sequence ID" value="CAD8360580.1"/>
    <property type="molecule type" value="Transcribed_RNA"/>
</dbReference>
<sequence length="230" mass="24710">MMMMPPTVCMITCALLSCSVNFAAAFVPAPAASTHTMTRHQEASSPATGTALNLASDNEGSGGLFGGLFAGGQNKNAAAADPNWDDPNRGIVLFEIPLEKMKVGGIRIALSLHCIGQQNTPNKGTWLARQCDDGVIEMWFNNPDQSGMFSITLTELTGGKGTIAVERHGPRPSLVYQLQESLQLHKVLDELETLAFGNEEEVEEENRLLVLAESDGIESARGKLPARQEE</sequence>
<dbReference type="AlphaFoldDB" id="A0A7S0ADF3"/>
<feature type="signal peptide" evidence="1">
    <location>
        <begin position="1"/>
        <end position="25"/>
    </location>
</feature>
<proteinExistence type="predicted"/>
<name>A0A7S0ADF3_9STRA</name>
<reference evidence="2" key="1">
    <citation type="submission" date="2021-01" db="EMBL/GenBank/DDBJ databases">
        <authorList>
            <person name="Corre E."/>
            <person name="Pelletier E."/>
            <person name="Niang G."/>
            <person name="Scheremetjew M."/>
            <person name="Finn R."/>
            <person name="Kale V."/>
            <person name="Holt S."/>
            <person name="Cochrane G."/>
            <person name="Meng A."/>
            <person name="Brown T."/>
            <person name="Cohen L."/>
        </authorList>
    </citation>
    <scope>NUCLEOTIDE SEQUENCE</scope>
    <source>
        <strain evidence="2">CCMP3303</strain>
    </source>
</reference>
<organism evidence="2">
    <name type="scientific">Minutocellus polymorphus</name>
    <dbReference type="NCBI Taxonomy" id="265543"/>
    <lineage>
        <taxon>Eukaryota</taxon>
        <taxon>Sar</taxon>
        <taxon>Stramenopiles</taxon>
        <taxon>Ochrophyta</taxon>
        <taxon>Bacillariophyta</taxon>
        <taxon>Mediophyceae</taxon>
        <taxon>Cymatosirophycidae</taxon>
        <taxon>Cymatosirales</taxon>
        <taxon>Cymatosiraceae</taxon>
        <taxon>Minutocellus</taxon>
    </lineage>
</organism>
<protein>
    <recommendedName>
        <fullName evidence="3">Galectin</fullName>
    </recommendedName>
</protein>
<evidence type="ECO:0008006" key="3">
    <source>
        <dbReference type="Google" id="ProtNLM"/>
    </source>
</evidence>